<sequence>MNVSPFSLIEKSSFTDDHYSTGPILAYSHTRENLRGKIKEKEREQKEVKPTTTLHPGFLLKLCSDNNG</sequence>
<keyword evidence="2" id="KW-1185">Reference proteome</keyword>
<reference evidence="1 2" key="2">
    <citation type="journal article" date="2009" name="PLoS ONE">
        <title>An integrated genetic and cytogenetic map of the cucumber genome.</title>
        <authorList>
            <person name="Ren Y."/>
            <person name="Zhang Z."/>
            <person name="Liu J."/>
            <person name="Staub J.E."/>
            <person name="Han Y."/>
            <person name="Cheng Z."/>
            <person name="Li X."/>
            <person name="Lu J."/>
            <person name="Miao H."/>
            <person name="Kang H."/>
            <person name="Xie B."/>
            <person name="Gu X."/>
            <person name="Wang X."/>
            <person name="Du Y."/>
            <person name="Jin W."/>
            <person name="Huang S."/>
        </authorList>
    </citation>
    <scope>NUCLEOTIDE SEQUENCE [LARGE SCALE GENOMIC DNA]</scope>
    <source>
        <strain evidence="2">cv. 9930</strain>
    </source>
</reference>
<name>A0A0A0K714_CUCSA</name>
<dbReference type="AlphaFoldDB" id="A0A0A0K714"/>
<dbReference type="Gramene" id="KGN43606">
    <property type="protein sequence ID" value="KGN43606"/>
    <property type="gene ID" value="Csa_7G047410"/>
</dbReference>
<dbReference type="Proteomes" id="UP000029981">
    <property type="component" value="Chromosome 7"/>
</dbReference>
<reference evidence="1 2" key="4">
    <citation type="journal article" date="2011" name="BMC Genomics">
        <title>RNA-Seq improves annotation of protein-coding genes in the cucumber genome.</title>
        <authorList>
            <person name="Li Z."/>
            <person name="Zhang Z."/>
            <person name="Yan P."/>
            <person name="Huang S."/>
            <person name="Fei Z."/>
            <person name="Lin K."/>
        </authorList>
    </citation>
    <scope>NUCLEOTIDE SEQUENCE [LARGE SCALE GENOMIC DNA]</scope>
    <source>
        <strain evidence="2">cv. 9930</strain>
    </source>
</reference>
<accession>A0A0A0K714</accession>
<gene>
    <name evidence="1" type="ORF">Csa_7G047410</name>
</gene>
<evidence type="ECO:0000313" key="2">
    <source>
        <dbReference type="Proteomes" id="UP000029981"/>
    </source>
</evidence>
<reference evidence="1 2" key="1">
    <citation type="journal article" date="2009" name="Nat. Genet.">
        <title>The genome of the cucumber, Cucumis sativus L.</title>
        <authorList>
            <person name="Huang S."/>
            <person name="Li R."/>
            <person name="Zhang Z."/>
            <person name="Li L."/>
            <person name="Gu X."/>
            <person name="Fan W."/>
            <person name="Lucas W.J."/>
            <person name="Wang X."/>
            <person name="Xie B."/>
            <person name="Ni P."/>
            <person name="Ren Y."/>
            <person name="Zhu H."/>
            <person name="Li J."/>
            <person name="Lin K."/>
            <person name="Jin W."/>
            <person name="Fei Z."/>
            <person name="Li G."/>
            <person name="Staub J."/>
            <person name="Kilian A."/>
            <person name="van der Vossen E.A."/>
            <person name="Wu Y."/>
            <person name="Guo J."/>
            <person name="He J."/>
            <person name="Jia Z."/>
            <person name="Ren Y."/>
            <person name="Tian G."/>
            <person name="Lu Y."/>
            <person name="Ruan J."/>
            <person name="Qian W."/>
            <person name="Wang M."/>
            <person name="Huang Q."/>
            <person name="Li B."/>
            <person name="Xuan Z."/>
            <person name="Cao J."/>
            <person name="Asan"/>
            <person name="Wu Z."/>
            <person name="Zhang J."/>
            <person name="Cai Q."/>
            <person name="Bai Y."/>
            <person name="Zhao B."/>
            <person name="Han Y."/>
            <person name="Li Y."/>
            <person name="Li X."/>
            <person name="Wang S."/>
            <person name="Shi Q."/>
            <person name="Liu S."/>
            <person name="Cho W.K."/>
            <person name="Kim J.Y."/>
            <person name="Xu Y."/>
            <person name="Heller-Uszynska K."/>
            <person name="Miao H."/>
            <person name="Cheng Z."/>
            <person name="Zhang S."/>
            <person name="Wu J."/>
            <person name="Yang Y."/>
            <person name="Kang H."/>
            <person name="Li M."/>
            <person name="Liang H."/>
            <person name="Ren X."/>
            <person name="Shi Z."/>
            <person name="Wen M."/>
            <person name="Jian M."/>
            <person name="Yang H."/>
            <person name="Zhang G."/>
            <person name="Yang Z."/>
            <person name="Chen R."/>
            <person name="Liu S."/>
            <person name="Li J."/>
            <person name="Ma L."/>
            <person name="Liu H."/>
            <person name="Zhou Y."/>
            <person name="Zhao J."/>
            <person name="Fang X."/>
            <person name="Li G."/>
            <person name="Fang L."/>
            <person name="Li Y."/>
            <person name="Liu D."/>
            <person name="Zheng H."/>
            <person name="Zhang Y."/>
            <person name="Qin N."/>
            <person name="Li Z."/>
            <person name="Yang G."/>
            <person name="Yang S."/>
            <person name="Bolund L."/>
            <person name="Kristiansen K."/>
            <person name="Zheng H."/>
            <person name="Li S."/>
            <person name="Zhang X."/>
            <person name="Yang H."/>
            <person name="Wang J."/>
            <person name="Sun R."/>
            <person name="Zhang B."/>
            <person name="Jiang S."/>
            <person name="Wang J."/>
            <person name="Du Y."/>
            <person name="Li S."/>
        </authorList>
    </citation>
    <scope>NUCLEOTIDE SEQUENCE [LARGE SCALE GENOMIC DNA]</scope>
    <source>
        <strain evidence="2">cv. 9930</strain>
    </source>
</reference>
<reference evidence="1 2" key="3">
    <citation type="journal article" date="2010" name="BMC Genomics">
        <title>Transcriptome sequencing and comparative analysis of cucumber flowers with different sex types.</title>
        <authorList>
            <person name="Guo S."/>
            <person name="Zheng Y."/>
            <person name="Joung J.G."/>
            <person name="Liu S."/>
            <person name="Zhang Z."/>
            <person name="Crasta O.R."/>
            <person name="Sobral B.W."/>
            <person name="Xu Y."/>
            <person name="Huang S."/>
            <person name="Fei Z."/>
        </authorList>
    </citation>
    <scope>NUCLEOTIDE SEQUENCE [LARGE SCALE GENOMIC DNA]</scope>
    <source>
        <strain evidence="2">cv. 9930</strain>
    </source>
</reference>
<dbReference type="EMBL" id="CM002928">
    <property type="protein sequence ID" value="KGN43606.1"/>
    <property type="molecule type" value="Genomic_DNA"/>
</dbReference>
<proteinExistence type="predicted"/>
<organism evidence="1 2">
    <name type="scientific">Cucumis sativus</name>
    <name type="common">Cucumber</name>
    <dbReference type="NCBI Taxonomy" id="3659"/>
    <lineage>
        <taxon>Eukaryota</taxon>
        <taxon>Viridiplantae</taxon>
        <taxon>Streptophyta</taxon>
        <taxon>Embryophyta</taxon>
        <taxon>Tracheophyta</taxon>
        <taxon>Spermatophyta</taxon>
        <taxon>Magnoliopsida</taxon>
        <taxon>eudicotyledons</taxon>
        <taxon>Gunneridae</taxon>
        <taxon>Pentapetalae</taxon>
        <taxon>rosids</taxon>
        <taxon>fabids</taxon>
        <taxon>Cucurbitales</taxon>
        <taxon>Cucurbitaceae</taxon>
        <taxon>Benincaseae</taxon>
        <taxon>Cucumis</taxon>
    </lineage>
</organism>
<protein>
    <submittedName>
        <fullName evidence="1">Uncharacterized protein</fullName>
    </submittedName>
</protein>
<evidence type="ECO:0000313" key="1">
    <source>
        <dbReference type="EMBL" id="KGN43606.1"/>
    </source>
</evidence>